<evidence type="ECO:0000256" key="3">
    <source>
        <dbReference type="ARBA" id="ARBA00022490"/>
    </source>
</evidence>
<evidence type="ECO:0000256" key="4">
    <source>
        <dbReference type="ARBA" id="ARBA00022516"/>
    </source>
</evidence>
<keyword evidence="3" id="KW-0963">Cytoplasm</keyword>
<comment type="pathway">
    <text evidence="1">Lipid metabolism.</text>
</comment>
<evidence type="ECO:0000259" key="11">
    <source>
        <dbReference type="Pfam" id="PF08545"/>
    </source>
</evidence>
<dbReference type="InterPro" id="IPR004655">
    <property type="entry name" value="FabH"/>
</dbReference>
<evidence type="ECO:0000256" key="1">
    <source>
        <dbReference type="ARBA" id="ARBA00005189"/>
    </source>
</evidence>
<accession>A0A5C4QT96</accession>
<dbReference type="SUPFAM" id="SSF53901">
    <property type="entry name" value="Thiolase-like"/>
    <property type="match status" value="1"/>
</dbReference>
<dbReference type="Pfam" id="PF08545">
    <property type="entry name" value="ACP_syn_III"/>
    <property type="match status" value="1"/>
</dbReference>
<evidence type="ECO:0000256" key="9">
    <source>
        <dbReference type="ARBA" id="ARBA00023315"/>
    </source>
</evidence>
<evidence type="ECO:0000256" key="8">
    <source>
        <dbReference type="ARBA" id="ARBA00023160"/>
    </source>
</evidence>
<evidence type="ECO:0000256" key="7">
    <source>
        <dbReference type="ARBA" id="ARBA00023098"/>
    </source>
</evidence>
<protein>
    <submittedName>
        <fullName evidence="12">Ketoacyl-ACP synthase III</fullName>
    </submittedName>
</protein>
<dbReference type="GO" id="GO:0044550">
    <property type="term" value="P:secondary metabolite biosynthetic process"/>
    <property type="evidence" value="ECO:0007669"/>
    <property type="project" value="TreeGrafter"/>
</dbReference>
<dbReference type="InterPro" id="IPR013751">
    <property type="entry name" value="ACP_syn_III_N"/>
</dbReference>
<dbReference type="PANTHER" id="PTHR34069">
    <property type="entry name" value="3-OXOACYL-[ACYL-CARRIER-PROTEIN] SYNTHASE 3"/>
    <property type="match status" value="1"/>
</dbReference>
<feature type="domain" description="Beta-ketoacyl-[acyl-carrier-protein] synthase III C-terminal" evidence="10">
    <location>
        <begin position="235"/>
        <end position="323"/>
    </location>
</feature>
<dbReference type="EMBL" id="VDFY01000168">
    <property type="protein sequence ID" value="TNH27650.1"/>
    <property type="molecule type" value="Genomic_DNA"/>
</dbReference>
<keyword evidence="6" id="KW-0276">Fatty acid metabolism</keyword>
<feature type="domain" description="Beta-ketoacyl-[acyl-carrier-protein] synthase III N-terminal" evidence="11">
    <location>
        <begin position="104"/>
        <end position="180"/>
    </location>
</feature>
<evidence type="ECO:0000256" key="2">
    <source>
        <dbReference type="ARBA" id="ARBA00008642"/>
    </source>
</evidence>
<dbReference type="CDD" id="cd00830">
    <property type="entry name" value="KAS_III"/>
    <property type="match status" value="1"/>
</dbReference>
<comment type="similarity">
    <text evidence="2">Belongs to the thiolase-like superfamily. FabH family.</text>
</comment>
<keyword evidence="9" id="KW-0012">Acyltransferase</keyword>
<proteinExistence type="inferred from homology"/>
<evidence type="ECO:0000313" key="13">
    <source>
        <dbReference type="Proteomes" id="UP000306145"/>
    </source>
</evidence>
<dbReference type="NCBIfam" id="NF006829">
    <property type="entry name" value="PRK09352.1"/>
    <property type="match status" value="1"/>
</dbReference>
<evidence type="ECO:0000256" key="6">
    <source>
        <dbReference type="ARBA" id="ARBA00022832"/>
    </source>
</evidence>
<dbReference type="GO" id="GO:0004315">
    <property type="term" value="F:3-oxoacyl-[acyl-carrier-protein] synthase activity"/>
    <property type="evidence" value="ECO:0007669"/>
    <property type="project" value="InterPro"/>
</dbReference>
<keyword evidence="4" id="KW-0444">Lipid biosynthesis</keyword>
<evidence type="ECO:0000256" key="5">
    <source>
        <dbReference type="ARBA" id="ARBA00022679"/>
    </source>
</evidence>
<keyword evidence="13" id="KW-1185">Reference proteome</keyword>
<dbReference type="PANTHER" id="PTHR34069:SF2">
    <property type="entry name" value="BETA-KETOACYL-[ACYL-CARRIER-PROTEIN] SYNTHASE III"/>
    <property type="match status" value="1"/>
</dbReference>
<evidence type="ECO:0000259" key="10">
    <source>
        <dbReference type="Pfam" id="PF08541"/>
    </source>
</evidence>
<keyword evidence="5" id="KW-0808">Transferase</keyword>
<evidence type="ECO:0000313" key="12">
    <source>
        <dbReference type="EMBL" id="TNH27650.1"/>
    </source>
</evidence>
<dbReference type="GO" id="GO:0006633">
    <property type="term" value="P:fatty acid biosynthetic process"/>
    <property type="evidence" value="ECO:0007669"/>
    <property type="project" value="UniProtKB-KW"/>
</dbReference>
<dbReference type="Gene3D" id="3.40.47.10">
    <property type="match status" value="1"/>
</dbReference>
<sequence length="342" mass="36020">MGILGTGSYVPARTVHNDEVARLVGVTGEWIERKTHIRSRRFAAPHEATSDLAAHAARRALDQAGTTADGIDYLIVATSTGDSPQPPTAHVVQHLIGARNAACFDINVVCSGFVYALAVARSLLTCRPGTHALVVAADVYSRILDFSDRTTAVLFGDGAGAVVLGPTPAGHGIMEVDLRGSGDARSLIHVEAGGSRLPASQHTVDSGGHFFRMRGREVREFVARVVPPTLAELLGRAGLTAQDIDHFVPHQANGVMLDELVKASDLTGARTHRTLERYGNVGSASIAVTLDEAHRQGEFRAGDILLLAGFGGGMATGACLVRWHTPAGRTAAAHDPQEAEQS</sequence>
<comment type="caution">
    <text evidence="12">The sequence shown here is derived from an EMBL/GenBank/DDBJ whole genome shotgun (WGS) entry which is preliminary data.</text>
</comment>
<dbReference type="AlphaFoldDB" id="A0A5C4QT96"/>
<dbReference type="InterPro" id="IPR013747">
    <property type="entry name" value="ACP_syn_III_C"/>
</dbReference>
<gene>
    <name evidence="12" type="ORF">FHG89_17580</name>
</gene>
<dbReference type="Pfam" id="PF08541">
    <property type="entry name" value="ACP_syn_III_C"/>
    <property type="match status" value="1"/>
</dbReference>
<reference evidence="12 13" key="1">
    <citation type="submission" date="2019-06" db="EMBL/GenBank/DDBJ databases">
        <title>Micromonospora ordensis sp. nov., isolated from deep marine sediment.</title>
        <authorList>
            <person name="Veyisoglu A."/>
            <person name="Carro L."/>
            <person name="Klenk H.-P."/>
            <person name="Sahin N."/>
        </authorList>
    </citation>
    <scope>NUCLEOTIDE SEQUENCE [LARGE SCALE GENOMIC DNA]</scope>
    <source>
        <strain evidence="12 13">S2509</strain>
    </source>
</reference>
<dbReference type="Proteomes" id="UP000306145">
    <property type="component" value="Unassembled WGS sequence"/>
</dbReference>
<dbReference type="NCBIfam" id="TIGR00747">
    <property type="entry name" value="fabH"/>
    <property type="match status" value="1"/>
</dbReference>
<keyword evidence="8" id="KW-0275">Fatty acid biosynthesis</keyword>
<name>A0A5C4QT96_9ACTN</name>
<dbReference type="OrthoDB" id="9815506at2"/>
<organism evidence="12 13">
    <name type="scientific">Micromonospora orduensis</name>
    <dbReference type="NCBI Taxonomy" id="1420891"/>
    <lineage>
        <taxon>Bacteria</taxon>
        <taxon>Bacillati</taxon>
        <taxon>Actinomycetota</taxon>
        <taxon>Actinomycetes</taxon>
        <taxon>Micromonosporales</taxon>
        <taxon>Micromonosporaceae</taxon>
        <taxon>Micromonospora</taxon>
    </lineage>
</organism>
<keyword evidence="7" id="KW-0443">Lipid metabolism</keyword>
<dbReference type="InterPro" id="IPR016039">
    <property type="entry name" value="Thiolase-like"/>
</dbReference>